<dbReference type="Pfam" id="PF09420">
    <property type="entry name" value="Nop16"/>
    <property type="match status" value="1"/>
</dbReference>
<sequence>MILSTMRAAKRERRLRLFLEMAPLVKNSRKRASKASSKSSVTKETPTVAALQAKASVGERVKHHIPQADLLLLAELVRRHSADYEAMSLDRRNAYQLTPGQLRQRIARMSRQFPDVWQKYAAV</sequence>
<protein>
    <recommendedName>
        <fullName evidence="3">Nucleolar protein 16</fullName>
    </recommendedName>
</protein>
<evidence type="ECO:0000256" key="2">
    <source>
        <dbReference type="ARBA" id="ARBA00008479"/>
    </source>
</evidence>
<evidence type="ECO:0000256" key="4">
    <source>
        <dbReference type="ARBA" id="ARBA00023242"/>
    </source>
</evidence>
<dbReference type="InterPro" id="IPR019002">
    <property type="entry name" value="Ribosome_biogenesis_Nop16"/>
</dbReference>
<gene>
    <name evidence="6" type="ORF">BOX15_Mlig007216g1</name>
</gene>
<comment type="caution">
    <text evidence="6">The sequence shown here is derived from an EMBL/GenBank/DDBJ whole genome shotgun (WGS) entry which is preliminary data.</text>
</comment>
<dbReference type="Proteomes" id="UP000215902">
    <property type="component" value="Unassembled WGS sequence"/>
</dbReference>
<name>A0A267DEY4_9PLAT</name>
<keyword evidence="4" id="KW-0539">Nucleus</keyword>
<comment type="subcellular location">
    <subcellularLocation>
        <location evidence="1">Nucleus</location>
        <location evidence="1">Nucleolus</location>
    </subcellularLocation>
</comment>
<evidence type="ECO:0000256" key="1">
    <source>
        <dbReference type="ARBA" id="ARBA00004604"/>
    </source>
</evidence>
<dbReference type="GO" id="GO:0042273">
    <property type="term" value="P:ribosomal large subunit biogenesis"/>
    <property type="evidence" value="ECO:0007669"/>
    <property type="project" value="TreeGrafter"/>
</dbReference>
<dbReference type="PANTHER" id="PTHR13243:SF1">
    <property type="entry name" value="NUCLEOLAR PROTEIN 16"/>
    <property type="match status" value="1"/>
</dbReference>
<evidence type="ECO:0000313" key="6">
    <source>
        <dbReference type="EMBL" id="PAA47204.1"/>
    </source>
</evidence>
<dbReference type="AlphaFoldDB" id="A0A267DEY4"/>
<proteinExistence type="inferred from homology"/>
<dbReference type="EMBL" id="NIVC01004538">
    <property type="protein sequence ID" value="PAA47204.1"/>
    <property type="molecule type" value="Genomic_DNA"/>
</dbReference>
<keyword evidence="7" id="KW-1185">Reference proteome</keyword>
<evidence type="ECO:0000256" key="5">
    <source>
        <dbReference type="SAM" id="MobiDB-lite"/>
    </source>
</evidence>
<feature type="region of interest" description="Disordered" evidence="5">
    <location>
        <begin position="29"/>
        <end position="48"/>
    </location>
</feature>
<evidence type="ECO:0000256" key="3">
    <source>
        <dbReference type="ARBA" id="ARBA00015522"/>
    </source>
</evidence>
<accession>A0A267DEY4</accession>
<dbReference type="OrthoDB" id="285729at2759"/>
<evidence type="ECO:0000313" key="7">
    <source>
        <dbReference type="Proteomes" id="UP000215902"/>
    </source>
</evidence>
<dbReference type="GO" id="GO:0005730">
    <property type="term" value="C:nucleolus"/>
    <property type="evidence" value="ECO:0007669"/>
    <property type="project" value="UniProtKB-SubCell"/>
</dbReference>
<organism evidence="6 7">
    <name type="scientific">Macrostomum lignano</name>
    <dbReference type="NCBI Taxonomy" id="282301"/>
    <lineage>
        <taxon>Eukaryota</taxon>
        <taxon>Metazoa</taxon>
        <taxon>Spiralia</taxon>
        <taxon>Lophotrochozoa</taxon>
        <taxon>Platyhelminthes</taxon>
        <taxon>Rhabditophora</taxon>
        <taxon>Macrostomorpha</taxon>
        <taxon>Macrostomida</taxon>
        <taxon>Macrostomidae</taxon>
        <taxon>Macrostomum</taxon>
    </lineage>
</organism>
<dbReference type="PANTHER" id="PTHR13243">
    <property type="entry name" value="HSPC111 PROTEIN-RELATED"/>
    <property type="match status" value="1"/>
</dbReference>
<comment type="similarity">
    <text evidence="2">Belongs to the NOP16 family.</text>
</comment>
<reference evidence="6 7" key="1">
    <citation type="submission" date="2017-06" db="EMBL/GenBank/DDBJ databases">
        <title>A platform for efficient transgenesis in Macrostomum lignano, a flatworm model organism for stem cell research.</title>
        <authorList>
            <person name="Berezikov E."/>
        </authorList>
    </citation>
    <scope>NUCLEOTIDE SEQUENCE [LARGE SCALE GENOMIC DNA]</scope>
    <source>
        <strain evidence="6">DV1</strain>
        <tissue evidence="6">Whole organism</tissue>
    </source>
</reference>